<sequence>MCVCACSSNHIQSEKSRADPIRSASLACQPASLVSKYERTEKSRITAPTLWSQCNADAKAPGEPDALPHDF</sequence>
<evidence type="ECO:0000313" key="2">
    <source>
        <dbReference type="Proteomes" id="UP000005237"/>
    </source>
</evidence>
<dbReference type="EnsemblMetazoa" id="CJA41728.1">
    <property type="protein sequence ID" value="CJA41728.1"/>
    <property type="gene ID" value="WBGene00217576"/>
</dbReference>
<proteinExistence type="predicted"/>
<organism evidence="1 2">
    <name type="scientific">Caenorhabditis japonica</name>
    <dbReference type="NCBI Taxonomy" id="281687"/>
    <lineage>
        <taxon>Eukaryota</taxon>
        <taxon>Metazoa</taxon>
        <taxon>Ecdysozoa</taxon>
        <taxon>Nematoda</taxon>
        <taxon>Chromadorea</taxon>
        <taxon>Rhabditida</taxon>
        <taxon>Rhabditina</taxon>
        <taxon>Rhabditomorpha</taxon>
        <taxon>Rhabditoidea</taxon>
        <taxon>Rhabditidae</taxon>
        <taxon>Peloderinae</taxon>
        <taxon>Caenorhabditis</taxon>
    </lineage>
</organism>
<dbReference type="AlphaFoldDB" id="A0A8R1ETL1"/>
<reference evidence="1" key="2">
    <citation type="submission" date="2022-06" db="UniProtKB">
        <authorList>
            <consortium name="EnsemblMetazoa"/>
        </authorList>
    </citation>
    <scope>IDENTIFICATION</scope>
    <source>
        <strain evidence="1">DF5081</strain>
    </source>
</reference>
<accession>A0A8R1ETL1</accession>
<evidence type="ECO:0000313" key="1">
    <source>
        <dbReference type="EnsemblMetazoa" id="CJA41728.1"/>
    </source>
</evidence>
<keyword evidence="2" id="KW-1185">Reference proteome</keyword>
<protein>
    <submittedName>
        <fullName evidence="1">Uncharacterized protein</fullName>
    </submittedName>
</protein>
<name>A0A8R1ETL1_CAEJA</name>
<reference evidence="2" key="1">
    <citation type="submission" date="2010-08" db="EMBL/GenBank/DDBJ databases">
        <authorList>
            <consortium name="Caenorhabditis japonica Sequencing Consortium"/>
            <person name="Wilson R.K."/>
        </authorList>
    </citation>
    <scope>NUCLEOTIDE SEQUENCE [LARGE SCALE GENOMIC DNA]</scope>
    <source>
        <strain evidence="2">DF5081</strain>
    </source>
</reference>
<dbReference type="Proteomes" id="UP000005237">
    <property type="component" value="Unassembled WGS sequence"/>
</dbReference>